<evidence type="ECO:0000313" key="3">
    <source>
        <dbReference type="Proteomes" id="UP001321760"/>
    </source>
</evidence>
<name>A0AAV9G7Y8_9PEZI</name>
<keyword evidence="3" id="KW-1185">Reference proteome</keyword>
<organism evidence="2 3">
    <name type="scientific">Podospora aff. communis PSN243</name>
    <dbReference type="NCBI Taxonomy" id="3040156"/>
    <lineage>
        <taxon>Eukaryota</taxon>
        <taxon>Fungi</taxon>
        <taxon>Dikarya</taxon>
        <taxon>Ascomycota</taxon>
        <taxon>Pezizomycotina</taxon>
        <taxon>Sordariomycetes</taxon>
        <taxon>Sordariomycetidae</taxon>
        <taxon>Sordariales</taxon>
        <taxon>Podosporaceae</taxon>
        <taxon>Podospora</taxon>
    </lineage>
</organism>
<accession>A0AAV9G7Y8</accession>
<evidence type="ECO:0000313" key="2">
    <source>
        <dbReference type="EMBL" id="KAK4444287.1"/>
    </source>
</evidence>
<proteinExistence type="predicted"/>
<sequence>MLPSFRERNGALELHHGSCRLARASHPLTDIIDSHLQVRNVCDLTCPLSNQYVRSREVYTTGHLTYTAASRSSGRPATASSTTPLVSQRPCLSRTPSCLASSRLLRPALDHPSQLPSALRSEKKQPSRQSLKPALPVWLRRIDTLFCLFALARGGVARHAKRVGLWQLPDSVCAALPRLRWASSAAPCRSPGSLEGVPSGRVTGTFPSSSTLAAVMGSVLEVGARRGPGSASSYWARGV</sequence>
<reference evidence="2" key="1">
    <citation type="journal article" date="2023" name="Mol. Phylogenet. Evol.">
        <title>Genome-scale phylogeny and comparative genomics of the fungal order Sordariales.</title>
        <authorList>
            <person name="Hensen N."/>
            <person name="Bonometti L."/>
            <person name="Westerberg I."/>
            <person name="Brannstrom I.O."/>
            <person name="Guillou S."/>
            <person name="Cros-Aarteil S."/>
            <person name="Calhoun S."/>
            <person name="Haridas S."/>
            <person name="Kuo A."/>
            <person name="Mondo S."/>
            <person name="Pangilinan J."/>
            <person name="Riley R."/>
            <person name="LaButti K."/>
            <person name="Andreopoulos B."/>
            <person name="Lipzen A."/>
            <person name="Chen C."/>
            <person name="Yan M."/>
            <person name="Daum C."/>
            <person name="Ng V."/>
            <person name="Clum A."/>
            <person name="Steindorff A."/>
            <person name="Ohm R.A."/>
            <person name="Martin F."/>
            <person name="Silar P."/>
            <person name="Natvig D.O."/>
            <person name="Lalanne C."/>
            <person name="Gautier V."/>
            <person name="Ament-Velasquez S.L."/>
            <person name="Kruys A."/>
            <person name="Hutchinson M.I."/>
            <person name="Powell A.J."/>
            <person name="Barry K."/>
            <person name="Miller A.N."/>
            <person name="Grigoriev I.V."/>
            <person name="Debuchy R."/>
            <person name="Gladieux P."/>
            <person name="Hiltunen Thoren M."/>
            <person name="Johannesson H."/>
        </authorList>
    </citation>
    <scope>NUCLEOTIDE SEQUENCE</scope>
    <source>
        <strain evidence="2">PSN243</strain>
    </source>
</reference>
<evidence type="ECO:0000256" key="1">
    <source>
        <dbReference type="SAM" id="MobiDB-lite"/>
    </source>
</evidence>
<comment type="caution">
    <text evidence="2">The sequence shown here is derived from an EMBL/GenBank/DDBJ whole genome shotgun (WGS) entry which is preliminary data.</text>
</comment>
<gene>
    <name evidence="2" type="ORF">QBC34DRAFT_186115</name>
</gene>
<dbReference type="Proteomes" id="UP001321760">
    <property type="component" value="Unassembled WGS sequence"/>
</dbReference>
<feature type="region of interest" description="Disordered" evidence="1">
    <location>
        <begin position="69"/>
        <end position="92"/>
    </location>
</feature>
<feature type="compositionally biased region" description="Polar residues" evidence="1">
    <location>
        <begin position="69"/>
        <end position="86"/>
    </location>
</feature>
<reference evidence="2" key="2">
    <citation type="submission" date="2023-05" db="EMBL/GenBank/DDBJ databases">
        <authorList>
            <consortium name="Lawrence Berkeley National Laboratory"/>
            <person name="Steindorff A."/>
            <person name="Hensen N."/>
            <person name="Bonometti L."/>
            <person name="Westerberg I."/>
            <person name="Brannstrom I.O."/>
            <person name="Guillou S."/>
            <person name="Cros-Aarteil S."/>
            <person name="Calhoun S."/>
            <person name="Haridas S."/>
            <person name="Kuo A."/>
            <person name="Mondo S."/>
            <person name="Pangilinan J."/>
            <person name="Riley R."/>
            <person name="Labutti K."/>
            <person name="Andreopoulos B."/>
            <person name="Lipzen A."/>
            <person name="Chen C."/>
            <person name="Yanf M."/>
            <person name="Daum C."/>
            <person name="Ng V."/>
            <person name="Clum A."/>
            <person name="Ohm R."/>
            <person name="Martin F."/>
            <person name="Silar P."/>
            <person name="Natvig D."/>
            <person name="Lalanne C."/>
            <person name="Gautier V."/>
            <person name="Ament-Velasquez S.L."/>
            <person name="Kruys A."/>
            <person name="Hutchinson M.I."/>
            <person name="Powell A.J."/>
            <person name="Barry K."/>
            <person name="Miller A.N."/>
            <person name="Grigoriev I.V."/>
            <person name="Debuchy R."/>
            <person name="Gladieux P."/>
            <person name="Thoren M.H."/>
            <person name="Johannesson H."/>
        </authorList>
    </citation>
    <scope>NUCLEOTIDE SEQUENCE</scope>
    <source>
        <strain evidence="2">PSN243</strain>
    </source>
</reference>
<dbReference type="EMBL" id="MU865979">
    <property type="protein sequence ID" value="KAK4444287.1"/>
    <property type="molecule type" value="Genomic_DNA"/>
</dbReference>
<protein>
    <submittedName>
        <fullName evidence="2">Uncharacterized protein</fullName>
    </submittedName>
</protein>
<dbReference type="AlphaFoldDB" id="A0AAV9G7Y8"/>